<feature type="compositionally biased region" description="Acidic residues" evidence="1">
    <location>
        <begin position="93"/>
        <end position="117"/>
    </location>
</feature>
<name>A0A8D3AM50_SCOMX</name>
<sequence length="138" mass="15853">MKYITFPDPVSNLKHDFRAEEQAAPGEEEEEELEARDSRNTAFQIWLWFQFLRAAMDRDFWLARKLCQLILIYEPDNPEASEFLPLIQKKLLEEEEDDSDDDSNDDSDDDNDADSGNDEGSSSQSSGYSSSSCEELII</sequence>
<reference evidence="2" key="2">
    <citation type="submission" date="2025-08" db="UniProtKB">
        <authorList>
            <consortium name="Ensembl"/>
        </authorList>
    </citation>
    <scope>IDENTIFICATION</scope>
</reference>
<accession>A0A8D3AM50</accession>
<dbReference type="PANTHER" id="PTHR21520:SF2">
    <property type="entry name" value="GLUTAMATE-RICH PROTEIN 2"/>
    <property type="match status" value="1"/>
</dbReference>
<evidence type="ECO:0000256" key="1">
    <source>
        <dbReference type="SAM" id="MobiDB-lite"/>
    </source>
</evidence>
<dbReference type="GeneTree" id="ENSGT00940000175414"/>
<dbReference type="Proteomes" id="UP000694558">
    <property type="component" value="Chromosome 7"/>
</dbReference>
<dbReference type="PANTHER" id="PTHR21520">
    <property type="entry name" value="GLUTAMATE-RICH PROTEIN 2"/>
    <property type="match status" value="1"/>
</dbReference>
<organism evidence="2 3">
    <name type="scientific">Scophthalmus maximus</name>
    <name type="common">Turbot</name>
    <name type="synonym">Psetta maxima</name>
    <dbReference type="NCBI Taxonomy" id="52904"/>
    <lineage>
        <taxon>Eukaryota</taxon>
        <taxon>Metazoa</taxon>
        <taxon>Chordata</taxon>
        <taxon>Craniata</taxon>
        <taxon>Vertebrata</taxon>
        <taxon>Euteleostomi</taxon>
        <taxon>Actinopterygii</taxon>
        <taxon>Neopterygii</taxon>
        <taxon>Teleostei</taxon>
        <taxon>Neoteleostei</taxon>
        <taxon>Acanthomorphata</taxon>
        <taxon>Carangaria</taxon>
        <taxon>Pleuronectiformes</taxon>
        <taxon>Pleuronectoidei</taxon>
        <taxon>Scophthalmidae</taxon>
        <taxon>Scophthalmus</taxon>
    </lineage>
</organism>
<evidence type="ECO:0000313" key="3">
    <source>
        <dbReference type="Proteomes" id="UP000694558"/>
    </source>
</evidence>
<feature type="compositionally biased region" description="Low complexity" evidence="1">
    <location>
        <begin position="118"/>
        <end position="132"/>
    </location>
</feature>
<proteinExistence type="predicted"/>
<protein>
    <recommendedName>
        <fullName evidence="4">Glutamate-rich protein 2</fullName>
    </recommendedName>
</protein>
<dbReference type="InterPro" id="IPR026703">
    <property type="entry name" value="ERICH2"/>
</dbReference>
<reference evidence="2" key="1">
    <citation type="submission" date="2023-05" db="EMBL/GenBank/DDBJ databases">
        <title>High-quality long-read genome of Scophthalmus maximus.</title>
        <authorList>
            <person name="Lien S."/>
            <person name="Martinez P."/>
        </authorList>
    </citation>
    <scope>NUCLEOTIDE SEQUENCE [LARGE SCALE GENOMIC DNA]</scope>
</reference>
<dbReference type="AlphaFoldDB" id="A0A8D3AM50"/>
<evidence type="ECO:0008006" key="4">
    <source>
        <dbReference type="Google" id="ProtNLM"/>
    </source>
</evidence>
<feature type="region of interest" description="Disordered" evidence="1">
    <location>
        <begin position="89"/>
        <end position="138"/>
    </location>
</feature>
<dbReference type="Ensembl" id="ENSSMAT00000020615.2">
    <property type="protein sequence ID" value="ENSSMAP00000020368.2"/>
    <property type="gene ID" value="ENSSMAG00000012497.2"/>
</dbReference>
<evidence type="ECO:0000313" key="2">
    <source>
        <dbReference type="Ensembl" id="ENSSMAP00000020368.2"/>
    </source>
</evidence>